<evidence type="ECO:0000313" key="3">
    <source>
        <dbReference type="Proteomes" id="UP000614996"/>
    </source>
</evidence>
<evidence type="ECO:0000256" key="1">
    <source>
        <dbReference type="SAM" id="MobiDB-lite"/>
    </source>
</evidence>
<dbReference type="NCBIfam" id="TIGR03624">
    <property type="entry name" value="putative hydrolase"/>
    <property type="match status" value="1"/>
</dbReference>
<feature type="compositionally biased region" description="Basic and acidic residues" evidence="1">
    <location>
        <begin position="467"/>
        <end position="481"/>
    </location>
</feature>
<name>A0A8J4EKS5_9ACTN</name>
<organism evidence="2 3">
    <name type="scientific">Actinocatenispora comari</name>
    <dbReference type="NCBI Taxonomy" id="2807577"/>
    <lineage>
        <taxon>Bacteria</taxon>
        <taxon>Bacillati</taxon>
        <taxon>Actinomycetota</taxon>
        <taxon>Actinomycetes</taxon>
        <taxon>Micromonosporales</taxon>
        <taxon>Micromonosporaceae</taxon>
        <taxon>Actinocatenispora</taxon>
    </lineage>
</organism>
<feature type="region of interest" description="Disordered" evidence="1">
    <location>
        <begin position="404"/>
        <end position="481"/>
    </location>
</feature>
<proteinExistence type="predicted"/>
<protein>
    <submittedName>
        <fullName evidence="2">Hydrolase</fullName>
    </submittedName>
</protein>
<dbReference type="InterPro" id="IPR018766">
    <property type="entry name" value="Zinicin_2"/>
</dbReference>
<feature type="compositionally biased region" description="Basic and acidic residues" evidence="1">
    <location>
        <begin position="421"/>
        <end position="439"/>
    </location>
</feature>
<dbReference type="PANTHER" id="PTHR39420">
    <property type="match status" value="1"/>
</dbReference>
<evidence type="ECO:0000313" key="2">
    <source>
        <dbReference type="EMBL" id="GIL27711.1"/>
    </source>
</evidence>
<accession>A0A8J4EKS5</accession>
<sequence length="481" mass="50648">MTDIPFGFSVPGGTPDPNDPQQMARFLSQLQQFLVTPSSGPVNWDLAKQVATSQVDTDDPAVSASDRGELAEAVKLADLWLDPVTTLPSGVRSTAAWTRREWIEKTLPVWQQLCDPVAGRMVTSMSDLMPEELRGQLGPMQAMVSSLGGAMFGGQLGAALASLAGEVLSDSDIGLPLGPAGVAGLLPTNLAAYGEGLELPADQVRLYTALREAAHHRLYAHVPWLRGHMLAAVETYAQGITVNREAIEEALGQVDPSNPESMQELNFEGVFTPEDTPAQRSALNRLETSLALVEGWVTHVVTAAVADRLPNVARLTEAFQRRRAEGGPAEQTFAALVGLELRPRRLREATALWEELRARRGVDGRDAIWGHPDLLPSADDFTDPAAFADTSSFDIGDMGFDLSDPALTGTVTPAGGTGEATDGKTDPSDTADPDPKADADGDAGPEGVAGSGGDSGSEGAAGSGGGAERRDRPDDGDKPQD</sequence>
<gene>
    <name evidence="2" type="ORF">NUM_29650</name>
</gene>
<feature type="compositionally biased region" description="Gly residues" evidence="1">
    <location>
        <begin position="447"/>
        <end position="466"/>
    </location>
</feature>
<keyword evidence="2" id="KW-0378">Hydrolase</keyword>
<reference evidence="3" key="1">
    <citation type="journal article" date="2021" name="Int. J. Syst. Evol. Microbiol.">
        <title>Actinocatenispora comari sp. nov., an endophytic actinomycete isolated from aerial parts of Comarum salesowianum.</title>
        <authorList>
            <person name="Oyunbileg N."/>
            <person name="Iizaka Y."/>
            <person name="Hamada M."/>
            <person name="Davaapurev B.O."/>
            <person name="Fukumoto A."/>
            <person name="Tsetseg B."/>
            <person name="Kato F."/>
            <person name="Tamura T."/>
            <person name="Batkhuu J."/>
            <person name="Anzai Y."/>
        </authorList>
    </citation>
    <scope>NUCLEOTIDE SEQUENCE [LARGE SCALE GENOMIC DNA]</scope>
    <source>
        <strain evidence="3">NUM-2625</strain>
    </source>
</reference>
<dbReference type="Gene3D" id="1.20.150.30">
    <property type="entry name" value="Zincin-like metallopeptidase, N-terminal domain"/>
    <property type="match status" value="1"/>
</dbReference>
<dbReference type="PANTHER" id="PTHR39420:SF2">
    <property type="entry name" value="HYDROLASE"/>
    <property type="match status" value="1"/>
</dbReference>
<dbReference type="InterPro" id="IPR042271">
    <property type="entry name" value="Zinicin_2_N"/>
</dbReference>
<dbReference type="GO" id="GO:0016787">
    <property type="term" value="F:hydrolase activity"/>
    <property type="evidence" value="ECO:0007669"/>
    <property type="project" value="UniProtKB-KW"/>
</dbReference>
<dbReference type="RefSeq" id="WP_207125455.1">
    <property type="nucleotide sequence ID" value="NZ_BOPO01000051.1"/>
</dbReference>
<dbReference type="Proteomes" id="UP000614996">
    <property type="component" value="Unassembled WGS sequence"/>
</dbReference>
<comment type="caution">
    <text evidence="2">The sequence shown here is derived from an EMBL/GenBank/DDBJ whole genome shotgun (WGS) entry which is preliminary data.</text>
</comment>
<dbReference type="SUPFAM" id="SSF55486">
    <property type="entry name" value="Metalloproteases ('zincins'), catalytic domain"/>
    <property type="match status" value="1"/>
</dbReference>
<dbReference type="Pfam" id="PF10103">
    <property type="entry name" value="Zincin_2"/>
    <property type="match status" value="1"/>
</dbReference>
<dbReference type="AlphaFoldDB" id="A0A8J4EKS5"/>
<dbReference type="EMBL" id="BOPO01000051">
    <property type="protein sequence ID" value="GIL27711.1"/>
    <property type="molecule type" value="Genomic_DNA"/>
</dbReference>
<keyword evidence="3" id="KW-1185">Reference proteome</keyword>